<organism evidence="1 2">
    <name type="scientific">Salix brachista</name>
    <dbReference type="NCBI Taxonomy" id="2182728"/>
    <lineage>
        <taxon>Eukaryota</taxon>
        <taxon>Viridiplantae</taxon>
        <taxon>Streptophyta</taxon>
        <taxon>Embryophyta</taxon>
        <taxon>Tracheophyta</taxon>
        <taxon>Spermatophyta</taxon>
        <taxon>Magnoliopsida</taxon>
        <taxon>eudicotyledons</taxon>
        <taxon>Gunneridae</taxon>
        <taxon>Pentapetalae</taxon>
        <taxon>rosids</taxon>
        <taxon>fabids</taxon>
        <taxon>Malpighiales</taxon>
        <taxon>Salicaceae</taxon>
        <taxon>Saliceae</taxon>
        <taxon>Salix</taxon>
    </lineage>
</organism>
<accession>A0A5N5L7L1</accession>
<comment type="caution">
    <text evidence="1">The sequence shown here is derived from an EMBL/GenBank/DDBJ whole genome shotgun (WGS) entry which is preliminary data.</text>
</comment>
<proteinExistence type="predicted"/>
<gene>
    <name evidence="1" type="ORF">DKX38_016316</name>
</gene>
<dbReference type="EMBL" id="VDCV01000010">
    <property type="protein sequence ID" value="KAB5538783.1"/>
    <property type="molecule type" value="Genomic_DNA"/>
</dbReference>
<protein>
    <submittedName>
        <fullName evidence="1">Uncharacterized protein</fullName>
    </submittedName>
</protein>
<dbReference type="AlphaFoldDB" id="A0A5N5L7L1"/>
<sequence>MVDWHKEPRPSPYNDPFIHYADVQMKRFLFSQHGMNYFEASPSLYVGVEASAKLVRFRKSNFAVCCGTMVEAQCHSVEEFQPLLGLKMKAVILAESGMRSILVV</sequence>
<evidence type="ECO:0000313" key="2">
    <source>
        <dbReference type="Proteomes" id="UP000326939"/>
    </source>
</evidence>
<evidence type="ECO:0000313" key="1">
    <source>
        <dbReference type="EMBL" id="KAB5538783.1"/>
    </source>
</evidence>
<name>A0A5N5L7L1_9ROSI</name>
<keyword evidence="2" id="KW-1185">Reference proteome</keyword>
<reference evidence="2" key="1">
    <citation type="journal article" date="2019" name="Gigascience">
        <title>De novo genome assembly of the endangered Acer yangbiense, a plant species with extremely small populations endemic to Yunnan Province, China.</title>
        <authorList>
            <person name="Yang J."/>
            <person name="Wariss H.M."/>
            <person name="Tao L."/>
            <person name="Zhang R."/>
            <person name="Yun Q."/>
            <person name="Hollingsworth P."/>
            <person name="Dao Z."/>
            <person name="Luo G."/>
            <person name="Guo H."/>
            <person name="Ma Y."/>
            <person name="Sun W."/>
        </authorList>
    </citation>
    <scope>NUCLEOTIDE SEQUENCE [LARGE SCALE GENOMIC DNA]</scope>
    <source>
        <strain evidence="2">cv. br00</strain>
    </source>
</reference>
<dbReference type="Proteomes" id="UP000326939">
    <property type="component" value="Chromosome 10"/>
</dbReference>